<comment type="pathway">
    <text evidence="8">Amino-acid biosynthesis; L-lysine biosynthesis via AAA pathway; L-lysine from L-alpha-aminoadipate (Thermus route): step 5/5.</text>
</comment>
<dbReference type="EC" id="3.5.1.130" evidence="8"/>
<feature type="binding site" evidence="8">
    <location>
        <position position="70"/>
    </location>
    <ligand>
        <name>Zn(2+)</name>
        <dbReference type="ChEBI" id="CHEBI:29105"/>
        <label>1</label>
    </ligand>
</feature>
<dbReference type="InterPro" id="IPR011650">
    <property type="entry name" value="Peptidase_M20_dimer"/>
</dbReference>
<keyword evidence="1 8" id="KW-0963">Cytoplasm</keyword>
<comment type="pathway">
    <text evidence="8">Amino-acid biosynthesis; L-arginine biosynthesis.</text>
</comment>
<dbReference type="UniPathway" id="UPA00068"/>
<dbReference type="InterPro" id="IPR050072">
    <property type="entry name" value="Peptidase_M20A"/>
</dbReference>
<gene>
    <name evidence="8" type="primary">lysK</name>
    <name evidence="10" type="ORF">EYH45_03865</name>
</gene>
<keyword evidence="2 8" id="KW-0028">Amino-acid biosynthesis</keyword>
<dbReference type="Proteomes" id="UP000608579">
    <property type="component" value="Unassembled WGS sequence"/>
</dbReference>
<dbReference type="GO" id="GO:0005737">
    <property type="term" value="C:cytoplasm"/>
    <property type="evidence" value="ECO:0007669"/>
    <property type="project" value="UniProtKB-SubCell"/>
</dbReference>
<dbReference type="GO" id="GO:0050897">
    <property type="term" value="F:cobalt ion binding"/>
    <property type="evidence" value="ECO:0007669"/>
    <property type="project" value="UniProtKB-UniRule"/>
</dbReference>
<dbReference type="HAMAP" id="MF_01120">
    <property type="entry name" value="LysK"/>
    <property type="match status" value="1"/>
</dbReference>
<keyword evidence="5 8" id="KW-0862">Zinc</keyword>
<keyword evidence="4 8" id="KW-0378">Hydrolase</keyword>
<dbReference type="GO" id="GO:0008270">
    <property type="term" value="F:zinc ion binding"/>
    <property type="evidence" value="ECO:0007669"/>
    <property type="project" value="UniProtKB-UniRule"/>
</dbReference>
<dbReference type="GO" id="GO:0042450">
    <property type="term" value="P:L-arginine biosynthetic process via ornithine"/>
    <property type="evidence" value="ECO:0007669"/>
    <property type="project" value="UniProtKB-UniRule"/>
</dbReference>
<dbReference type="EMBL" id="DQVM01000075">
    <property type="protein sequence ID" value="HIQ29683.1"/>
    <property type="molecule type" value="Genomic_DNA"/>
</dbReference>
<comment type="similarity">
    <text evidence="8">Belongs to the peptidase M20A family. LysK subfamily.</text>
</comment>
<evidence type="ECO:0000256" key="5">
    <source>
        <dbReference type="ARBA" id="ARBA00022833"/>
    </source>
</evidence>
<dbReference type="EC" id="3.5.1.132" evidence="8"/>
<dbReference type="PROSITE" id="PS00758">
    <property type="entry name" value="ARGE_DAPE_CPG2_1"/>
    <property type="match status" value="1"/>
</dbReference>
<name>A0A832ZVX8_CALS0</name>
<keyword evidence="8" id="KW-0055">Arginine biosynthesis</keyword>
<dbReference type="GO" id="GO:0019878">
    <property type="term" value="P:lysine biosynthetic process via aminoadipic acid"/>
    <property type="evidence" value="ECO:0007669"/>
    <property type="project" value="UniProtKB-UniRule"/>
</dbReference>
<keyword evidence="7 8" id="KW-0170">Cobalt</keyword>
<evidence type="ECO:0000313" key="10">
    <source>
        <dbReference type="EMBL" id="HIQ29683.1"/>
    </source>
</evidence>
<comment type="catalytic activity">
    <reaction evidence="8">
        <text>[amino-group carrier protein]-C-terminal-gamma-(L-lysyl)-L-glutamate + H2O = [amino-group carrier protein]-C-terminal-L-glutamate + L-lysine</text>
        <dbReference type="Rhea" id="RHEA:48684"/>
        <dbReference type="Rhea" id="RHEA-COMP:9693"/>
        <dbReference type="Rhea" id="RHEA-COMP:9715"/>
        <dbReference type="ChEBI" id="CHEBI:15377"/>
        <dbReference type="ChEBI" id="CHEBI:32551"/>
        <dbReference type="ChEBI" id="CHEBI:78525"/>
        <dbReference type="ChEBI" id="CHEBI:78526"/>
        <dbReference type="EC" id="3.5.1.130"/>
    </reaction>
</comment>
<dbReference type="InterPro" id="IPR002933">
    <property type="entry name" value="Peptidase_M20"/>
</dbReference>
<evidence type="ECO:0000313" key="11">
    <source>
        <dbReference type="Proteomes" id="UP000608579"/>
    </source>
</evidence>
<reference evidence="10" key="1">
    <citation type="journal article" date="2020" name="ISME J.">
        <title>Gammaproteobacteria mediating utilization of methyl-, sulfur- and petroleum organic compounds in deep ocean hydrothermal plumes.</title>
        <authorList>
            <person name="Zhou Z."/>
            <person name="Liu Y."/>
            <person name="Pan J."/>
            <person name="Cron B.R."/>
            <person name="Toner B.M."/>
            <person name="Anantharaman K."/>
            <person name="Breier J.A."/>
            <person name="Dick G.J."/>
            <person name="Li M."/>
        </authorList>
    </citation>
    <scope>NUCLEOTIDE SEQUENCE</scope>
    <source>
        <strain evidence="10">SZUA-1515</strain>
    </source>
</reference>
<dbReference type="NCBIfam" id="NF001747">
    <property type="entry name" value="PRK00466.1"/>
    <property type="match status" value="1"/>
</dbReference>
<feature type="domain" description="Peptidase M20 dimerisation" evidence="9">
    <location>
        <begin position="162"/>
        <end position="257"/>
    </location>
</feature>
<dbReference type="AlphaFoldDB" id="A0A832ZVX8"/>
<protein>
    <recommendedName>
        <fullName evidence="8">Putative [LysW]-lysine/[LysW]-ornithine hydrolase</fullName>
        <ecNumber evidence="8">3.5.1.130</ecNumber>
        <ecNumber evidence="8">3.5.1.132</ecNumber>
    </recommendedName>
</protein>
<comment type="subcellular location">
    <subcellularLocation>
        <location evidence="8">Cytoplasm</location>
    </subcellularLocation>
</comment>
<evidence type="ECO:0000259" key="9">
    <source>
        <dbReference type="Pfam" id="PF07687"/>
    </source>
</evidence>
<dbReference type="UniPathway" id="UPA00033">
    <property type="reaction ID" value="UER00039"/>
</dbReference>
<evidence type="ECO:0000256" key="3">
    <source>
        <dbReference type="ARBA" id="ARBA00022723"/>
    </source>
</evidence>
<comment type="catalytic activity">
    <reaction evidence="8">
        <text>[amino-group carrier protein]-C-terminal-gamma-(L-ornithyl)-L-glutamate + H2O = [amino-group carrier protein]-C-terminal-L-glutamate + L-ornithine</text>
        <dbReference type="Rhea" id="RHEA:52676"/>
        <dbReference type="Rhea" id="RHEA-COMP:9693"/>
        <dbReference type="Rhea" id="RHEA-COMP:13328"/>
        <dbReference type="ChEBI" id="CHEBI:15377"/>
        <dbReference type="ChEBI" id="CHEBI:46911"/>
        <dbReference type="ChEBI" id="CHEBI:78525"/>
        <dbReference type="ChEBI" id="CHEBI:136763"/>
        <dbReference type="EC" id="3.5.1.132"/>
    </reaction>
</comment>
<dbReference type="Pfam" id="PF07687">
    <property type="entry name" value="M20_dimer"/>
    <property type="match status" value="1"/>
</dbReference>
<dbReference type="SUPFAM" id="SSF53187">
    <property type="entry name" value="Zn-dependent exopeptidases"/>
    <property type="match status" value="1"/>
</dbReference>
<keyword evidence="3 8" id="KW-0479">Metal-binding</keyword>
<evidence type="ECO:0000256" key="8">
    <source>
        <dbReference type="HAMAP-Rule" id="MF_01120"/>
    </source>
</evidence>
<evidence type="ECO:0000256" key="7">
    <source>
        <dbReference type="ARBA" id="ARBA00023285"/>
    </source>
</evidence>
<sequence length="356" mass="39317">MTIQIEQEQVISILIQLLEIHTPPGEERRLEHTWNRICRSLQYPRYWRDENSSYFASYGDGGRTIMLASHVDTVPGELPVKVVENRVFGRGAVDAKSSVACMLIGAALARERVRDVRVVVAGLADEEGRGRGAKRLVERGFKADYIIIGEPTGLTGIATSYRGSLTLKVEAKARGGHSSAPYMAESALERILTLWSYVKEEFGGSRYEEVTSALTTLHSGDWPSKMPDKAEATINIRFPNPYTSSQILESLRKRAEETGCVVKVIDATEPVETSISTRTARALSRSMLRIGLKPRIVKKTGTSDMNTLYNITRDIVACGPGNSLLAHTDEENITVEELMDAVKVYAGAVEELARTQ</sequence>
<comment type="cofactor">
    <cofactor evidence="8">
        <name>Zn(2+)</name>
        <dbReference type="ChEBI" id="CHEBI:29105"/>
    </cofactor>
    <cofactor evidence="8">
        <name>Co(2+)</name>
        <dbReference type="ChEBI" id="CHEBI:48828"/>
    </cofactor>
    <text evidence="8">Binds 2 Zn(2+) or Co(2+) ions per subunit.</text>
</comment>
<evidence type="ECO:0000256" key="1">
    <source>
        <dbReference type="ARBA" id="ARBA00022490"/>
    </source>
</evidence>
<accession>A0A832ZVX8</accession>
<dbReference type="InterPro" id="IPR036264">
    <property type="entry name" value="Bact_exopeptidase_dim_dom"/>
</dbReference>
<dbReference type="Pfam" id="PF01546">
    <property type="entry name" value="Peptidase_M20"/>
    <property type="match status" value="1"/>
</dbReference>
<dbReference type="GO" id="GO:0016811">
    <property type="term" value="F:hydrolase activity, acting on carbon-nitrogen (but not peptide) bonds, in linear amides"/>
    <property type="evidence" value="ECO:0007669"/>
    <property type="project" value="UniProtKB-UniRule"/>
</dbReference>
<dbReference type="PANTHER" id="PTHR43808:SF28">
    <property type="entry name" value="[LYSW]-LYSINE_[LYSW]-ORNITHINE HYDROLASE"/>
    <property type="match status" value="1"/>
</dbReference>
<feature type="binding site" evidence="8">
    <location>
        <position position="127"/>
    </location>
    <ligand>
        <name>Zn(2+)</name>
        <dbReference type="ChEBI" id="CHEBI:29105"/>
        <label>2</label>
    </ligand>
</feature>
<feature type="binding site" evidence="8">
    <location>
        <position position="94"/>
    </location>
    <ligand>
        <name>Zn(2+)</name>
        <dbReference type="ChEBI" id="CHEBI:29105"/>
        <label>1</label>
    </ligand>
</feature>
<evidence type="ECO:0000256" key="2">
    <source>
        <dbReference type="ARBA" id="ARBA00022605"/>
    </source>
</evidence>
<feature type="binding site" evidence="8">
    <location>
        <position position="327"/>
    </location>
    <ligand>
        <name>Zn(2+)</name>
        <dbReference type="ChEBI" id="CHEBI:29105"/>
        <label>2</label>
    </ligand>
</feature>
<evidence type="ECO:0000256" key="4">
    <source>
        <dbReference type="ARBA" id="ARBA00022801"/>
    </source>
</evidence>
<dbReference type="NCBIfam" id="TIGR01902">
    <property type="entry name" value="dapE-lys-deAc"/>
    <property type="match status" value="1"/>
</dbReference>
<feature type="active site" description="Proton acceptor" evidence="8">
    <location>
        <position position="126"/>
    </location>
</feature>
<feature type="binding site" evidence="8">
    <location>
        <position position="150"/>
    </location>
    <ligand>
        <name>Zn(2+)</name>
        <dbReference type="ChEBI" id="CHEBI:29105"/>
        <label>1</label>
    </ligand>
</feature>
<dbReference type="InterPro" id="IPR010175">
    <property type="entry name" value="LysK"/>
</dbReference>
<dbReference type="Gene3D" id="3.40.630.10">
    <property type="entry name" value="Zn peptidases"/>
    <property type="match status" value="1"/>
</dbReference>
<dbReference type="Gene3D" id="3.30.70.360">
    <property type="match status" value="1"/>
</dbReference>
<dbReference type="SUPFAM" id="SSF55031">
    <property type="entry name" value="Bacterial exopeptidase dimerisation domain"/>
    <property type="match status" value="1"/>
</dbReference>
<feature type="active site" evidence="8">
    <location>
        <position position="72"/>
    </location>
</feature>
<organism evidence="10 11">
    <name type="scientific">Caldiarchaeum subterraneum</name>
    <dbReference type="NCBI Taxonomy" id="311458"/>
    <lineage>
        <taxon>Archaea</taxon>
        <taxon>Nitrososphaerota</taxon>
        <taxon>Candidatus Caldarchaeales</taxon>
        <taxon>Candidatus Caldarchaeaceae</taxon>
        <taxon>Candidatus Caldarchaeum</taxon>
    </lineage>
</organism>
<dbReference type="InterPro" id="IPR001261">
    <property type="entry name" value="ArgE/DapE_CS"/>
</dbReference>
<comment type="caution">
    <text evidence="10">The sequence shown here is derived from an EMBL/GenBank/DDBJ whole genome shotgun (WGS) entry which is preliminary data.</text>
</comment>
<keyword evidence="6 8" id="KW-0457">Lysine biosynthesis</keyword>
<feature type="binding site" evidence="8">
    <location>
        <position position="94"/>
    </location>
    <ligand>
        <name>Zn(2+)</name>
        <dbReference type="ChEBI" id="CHEBI:29105"/>
        <label>2</label>
    </ligand>
</feature>
<proteinExistence type="inferred from homology"/>
<dbReference type="PANTHER" id="PTHR43808">
    <property type="entry name" value="ACETYLORNITHINE DEACETYLASE"/>
    <property type="match status" value="1"/>
</dbReference>
<evidence type="ECO:0000256" key="6">
    <source>
        <dbReference type="ARBA" id="ARBA00023154"/>
    </source>
</evidence>
<comment type="function">
    <text evidence="8">Catalyzes the release of L-lysine from [LysW]-gamma-L-lysine and the release of L-ornithine from [LysW]-L-ornithine.</text>
</comment>